<gene>
    <name evidence="2" type="ORF">MNEG_16377</name>
</gene>
<dbReference type="EMBL" id="KK106511">
    <property type="protein sequence ID" value="KIY91587.1"/>
    <property type="molecule type" value="Genomic_DNA"/>
</dbReference>
<evidence type="ECO:0000313" key="2">
    <source>
        <dbReference type="EMBL" id="KIY91587.1"/>
    </source>
</evidence>
<dbReference type="RefSeq" id="XP_013890607.1">
    <property type="nucleotide sequence ID" value="XM_014035153.1"/>
</dbReference>
<dbReference type="GeneID" id="25734130"/>
<organism evidence="2 3">
    <name type="scientific">Monoraphidium neglectum</name>
    <dbReference type="NCBI Taxonomy" id="145388"/>
    <lineage>
        <taxon>Eukaryota</taxon>
        <taxon>Viridiplantae</taxon>
        <taxon>Chlorophyta</taxon>
        <taxon>core chlorophytes</taxon>
        <taxon>Chlorophyceae</taxon>
        <taxon>CS clade</taxon>
        <taxon>Sphaeropleales</taxon>
        <taxon>Selenastraceae</taxon>
        <taxon>Monoraphidium</taxon>
    </lineage>
</organism>
<dbReference type="Proteomes" id="UP000054498">
    <property type="component" value="Unassembled WGS sequence"/>
</dbReference>
<protein>
    <submittedName>
        <fullName evidence="2">Uncharacterized protein</fullName>
    </submittedName>
</protein>
<accession>A0A0D2IUH5</accession>
<name>A0A0D2IUH5_9CHLO</name>
<proteinExistence type="predicted"/>
<evidence type="ECO:0000256" key="1">
    <source>
        <dbReference type="SAM" id="MobiDB-lite"/>
    </source>
</evidence>
<reference evidence="2 3" key="1">
    <citation type="journal article" date="2013" name="BMC Genomics">
        <title>Reconstruction of the lipid metabolism for the microalga Monoraphidium neglectum from its genome sequence reveals characteristics suitable for biofuel production.</title>
        <authorList>
            <person name="Bogen C."/>
            <person name="Al-Dilaimi A."/>
            <person name="Albersmeier A."/>
            <person name="Wichmann J."/>
            <person name="Grundmann M."/>
            <person name="Rupp O."/>
            <person name="Lauersen K.J."/>
            <person name="Blifernez-Klassen O."/>
            <person name="Kalinowski J."/>
            <person name="Goesmann A."/>
            <person name="Mussgnug J.H."/>
            <person name="Kruse O."/>
        </authorList>
    </citation>
    <scope>NUCLEOTIDE SEQUENCE [LARGE SCALE GENOMIC DNA]</scope>
    <source>
        <strain evidence="2 3">SAG 48.87</strain>
    </source>
</reference>
<keyword evidence="3" id="KW-1185">Reference proteome</keyword>
<feature type="region of interest" description="Disordered" evidence="1">
    <location>
        <begin position="1"/>
        <end position="29"/>
    </location>
</feature>
<feature type="compositionally biased region" description="Basic and acidic residues" evidence="1">
    <location>
        <begin position="1"/>
        <end position="10"/>
    </location>
</feature>
<dbReference type="KEGG" id="mng:MNEG_16377"/>
<evidence type="ECO:0000313" key="3">
    <source>
        <dbReference type="Proteomes" id="UP000054498"/>
    </source>
</evidence>
<sequence>MSQSEEDLRGHLGAPHAKAASRSEERTQMVARLASFEADAGAAAHGSAPPGTAAARQLLLARSLSRSKYSGEGGAGASRVGNAEPMTLDAARAFAVPAPRPTRDHAATKAMRHSHSCSGRPAGAAARGCHTSGSSASRNAGLKAAVSSAVHARRVHSCVHVVSRSGDASTCCADNGTCLHNTGAASTAAGGCASNSCTTSSSSSSRSAAMGASPLRACATATIAIVGRDKGIGAKRGQGKPDARTPAQRLQGALHKLNKERRKVAAALKGLLSAA</sequence>
<dbReference type="AlphaFoldDB" id="A0A0D2IUH5"/>